<keyword evidence="5" id="KW-1185">Reference proteome</keyword>
<dbReference type="GO" id="GO:0071014">
    <property type="term" value="C:post-mRNA release spliceosomal complex"/>
    <property type="evidence" value="ECO:0007669"/>
    <property type="project" value="EnsemblFungi"/>
</dbReference>
<gene>
    <name evidence="4" type="ORF">RAG0_11532</name>
</gene>
<dbReference type="InterPro" id="IPR040194">
    <property type="entry name" value="Cwf19-like"/>
</dbReference>
<dbReference type="InterPro" id="IPR006768">
    <property type="entry name" value="Cwf19-like_C_dom-1"/>
</dbReference>
<dbReference type="InterPro" id="IPR036265">
    <property type="entry name" value="HIT-like_sf"/>
</dbReference>
<protein>
    <submittedName>
        <fullName evidence="4">Probable meiotically up-regulated gene 161 protein</fullName>
    </submittedName>
</protein>
<dbReference type="EMBL" id="FJUX01000076">
    <property type="protein sequence ID" value="CZT05446.1"/>
    <property type="molecule type" value="Genomic_DNA"/>
</dbReference>
<evidence type="ECO:0000256" key="1">
    <source>
        <dbReference type="SAM" id="MobiDB-lite"/>
    </source>
</evidence>
<dbReference type="Pfam" id="PF04677">
    <property type="entry name" value="CwfJ_C_1"/>
    <property type="match status" value="1"/>
</dbReference>
<dbReference type="CDD" id="cd07380">
    <property type="entry name" value="MPP_CWF19_N"/>
    <property type="match status" value="1"/>
</dbReference>
<dbReference type="PANTHER" id="PTHR12072:SF4">
    <property type="entry name" value="CWF19-LIKE PROTEIN 1"/>
    <property type="match status" value="1"/>
</dbReference>
<evidence type="ECO:0000313" key="5">
    <source>
        <dbReference type="Proteomes" id="UP000178912"/>
    </source>
</evidence>
<dbReference type="Pfam" id="PF04676">
    <property type="entry name" value="CwfJ_C_2"/>
    <property type="match status" value="1"/>
</dbReference>
<name>A0A1E1L4G2_9HELO</name>
<dbReference type="GO" id="GO:0000398">
    <property type="term" value="P:mRNA splicing, via spliceosome"/>
    <property type="evidence" value="ECO:0007669"/>
    <property type="project" value="TreeGrafter"/>
</dbReference>
<dbReference type="InterPro" id="IPR006767">
    <property type="entry name" value="Cwf19-like_C_dom-2"/>
</dbReference>
<feature type="domain" description="Cwf19-like protein C-terminal" evidence="2">
    <location>
        <begin position="469"/>
        <end position="526"/>
    </location>
</feature>
<feature type="region of interest" description="Disordered" evidence="1">
    <location>
        <begin position="253"/>
        <end position="284"/>
    </location>
</feature>
<evidence type="ECO:0000313" key="4">
    <source>
        <dbReference type="EMBL" id="CZT05446.1"/>
    </source>
</evidence>
<dbReference type="GO" id="GO:0061632">
    <property type="term" value="F:RNA lariat debranching enzyme activator activity"/>
    <property type="evidence" value="ECO:0007669"/>
    <property type="project" value="TreeGrafter"/>
</dbReference>
<dbReference type="PANTHER" id="PTHR12072">
    <property type="entry name" value="CWF19, CELL CYCLE CONTROL PROTEIN"/>
    <property type="match status" value="1"/>
</dbReference>
<dbReference type="GO" id="GO:0000974">
    <property type="term" value="C:Prp19 complex"/>
    <property type="evidence" value="ECO:0007669"/>
    <property type="project" value="EnsemblFungi"/>
</dbReference>
<organism evidence="4 5">
    <name type="scientific">Rhynchosporium agropyri</name>
    <dbReference type="NCBI Taxonomy" id="914238"/>
    <lineage>
        <taxon>Eukaryota</taxon>
        <taxon>Fungi</taxon>
        <taxon>Dikarya</taxon>
        <taxon>Ascomycota</taxon>
        <taxon>Pezizomycotina</taxon>
        <taxon>Leotiomycetes</taxon>
        <taxon>Helotiales</taxon>
        <taxon>Ploettnerulaceae</taxon>
        <taxon>Rhynchosporium</taxon>
    </lineage>
</organism>
<dbReference type="OrthoDB" id="444325at2759"/>
<dbReference type="Proteomes" id="UP000178912">
    <property type="component" value="Unassembled WGS sequence"/>
</dbReference>
<reference evidence="5" key="1">
    <citation type="submission" date="2016-03" db="EMBL/GenBank/DDBJ databases">
        <authorList>
            <person name="Guldener U."/>
        </authorList>
    </citation>
    <scope>NUCLEOTIDE SEQUENCE [LARGE SCALE GENOMIC DNA]</scope>
    <source>
        <strain evidence="5">04CH-RAC-A.6.1</strain>
    </source>
</reference>
<sequence length="527" mass="58048">MSSKILVLGDIYGHLQSTFTKVSSLHAKNHFSLAIVAGNLFAEDETAVDELLGGKISIPLPTYFTVGTTALPQRIICENLHYLGKRSTTKTSEGIKIVTLGGKLDETVVAGLSKEQYLPYHTVGDAKALHGANSADILLTTCWPTSIRVGSKVVVPVGDVAPPTGLEHVADLCAALKPRYHFSTTPTFFYEREPFFFNASQDSPDYKPVTRFISLAAHGPKSNPKWLYAFTLQTKPDPLAVLPAGCTASPFTARSKKRSALDPSPYSRYAPHDNGYHNKRQRRAPPGPGQCYFCLSNPNLETHLISSIGDDAYVTIAKGPLTTSTTYAEHGINHPGHALVIPLTHSQTLALIPKEDNAKEKTFAEMTKFKEAMQTMIARDSGNKLGAVTYEISKISGVHTHWQFIPIPAETISKGLVEAAFQVEAENLKYPPLEVRDPGIGENEGDFFRVWIWSPPTDEQPNGNTQCLTLPFDDNVRFSLQFGRVVLAKLLGLEKRIQWKDNVQSDEEEKKDGEAFKAAFKDFDFTL</sequence>
<dbReference type="SUPFAM" id="SSF54197">
    <property type="entry name" value="HIT-like"/>
    <property type="match status" value="1"/>
</dbReference>
<accession>A0A1E1L4G2</accession>
<evidence type="ECO:0000259" key="2">
    <source>
        <dbReference type="Pfam" id="PF04676"/>
    </source>
</evidence>
<feature type="domain" description="Cwf19-like C-terminal" evidence="3">
    <location>
        <begin position="279"/>
        <end position="414"/>
    </location>
</feature>
<evidence type="ECO:0000259" key="3">
    <source>
        <dbReference type="Pfam" id="PF04677"/>
    </source>
</evidence>
<proteinExistence type="predicted"/>
<dbReference type="AlphaFoldDB" id="A0A1E1L4G2"/>